<keyword evidence="2" id="KW-1133">Transmembrane helix</keyword>
<dbReference type="EMBL" id="QGKX02002183">
    <property type="protein sequence ID" value="KAF3487673.1"/>
    <property type="molecule type" value="Genomic_DNA"/>
</dbReference>
<protein>
    <recommendedName>
        <fullName evidence="3">Zinc knuckle CX2CX4HX4C domain-containing protein</fullName>
    </recommendedName>
</protein>
<dbReference type="Pfam" id="PF14392">
    <property type="entry name" value="zf-CCHC_4"/>
    <property type="match status" value="1"/>
</dbReference>
<feature type="transmembrane region" description="Helical" evidence="2">
    <location>
        <begin position="55"/>
        <end position="79"/>
    </location>
</feature>
<feature type="region of interest" description="Disordered" evidence="1">
    <location>
        <begin position="217"/>
        <end position="260"/>
    </location>
</feature>
<gene>
    <name evidence="4" type="ORF">F2Q69_00056143</name>
</gene>
<keyword evidence="2" id="KW-0812">Transmembrane</keyword>
<accession>A0A8S9MXP6</accession>
<feature type="transmembrane region" description="Helical" evidence="2">
    <location>
        <begin position="24"/>
        <end position="43"/>
    </location>
</feature>
<reference evidence="4" key="1">
    <citation type="submission" date="2019-12" db="EMBL/GenBank/DDBJ databases">
        <title>Genome sequencing and annotation of Brassica cretica.</title>
        <authorList>
            <person name="Studholme D.J."/>
            <person name="Sarris P."/>
        </authorList>
    </citation>
    <scope>NUCLEOTIDE SEQUENCE</scope>
    <source>
        <strain evidence="4">PFS-109/04</strain>
        <tissue evidence="4">Leaf</tissue>
    </source>
</reference>
<keyword evidence="2" id="KW-0472">Membrane</keyword>
<organism evidence="4 5">
    <name type="scientific">Brassica cretica</name>
    <name type="common">Mustard</name>
    <dbReference type="NCBI Taxonomy" id="69181"/>
    <lineage>
        <taxon>Eukaryota</taxon>
        <taxon>Viridiplantae</taxon>
        <taxon>Streptophyta</taxon>
        <taxon>Embryophyta</taxon>
        <taxon>Tracheophyta</taxon>
        <taxon>Spermatophyta</taxon>
        <taxon>Magnoliopsida</taxon>
        <taxon>eudicotyledons</taxon>
        <taxon>Gunneridae</taxon>
        <taxon>Pentapetalae</taxon>
        <taxon>rosids</taxon>
        <taxon>malvids</taxon>
        <taxon>Brassicales</taxon>
        <taxon>Brassicaceae</taxon>
        <taxon>Brassiceae</taxon>
        <taxon>Brassica</taxon>
    </lineage>
</organism>
<sequence length="260" mass="29565">MSFLDAVELRLTGMRNFVSQSWKYLFAAHLATIASSSFSFYALCAWRDDEATWGIQLLMIVMLFVSFLDFFSVSLVLLLRDDDDAAMVGAVAVRLRPSLRALTTSLGMLQVHRYSRDGGWPGLNGKALGPVETTDEVKERVHVIVNGLKPLERFLEISLKSGETKKVELEYEKLEKHCFSCLSLFHEAGNFPNKTASEDSPSPRLGITQLRTLDRIAESRKRADNRKLSRFSPYERSHGEPTNDSRRDHPRGQPQQRHDY</sequence>
<dbReference type="InterPro" id="IPR025836">
    <property type="entry name" value="Zn_knuckle_CX2CX4HX4C"/>
</dbReference>
<evidence type="ECO:0000313" key="4">
    <source>
        <dbReference type="EMBL" id="KAF3487673.1"/>
    </source>
</evidence>
<evidence type="ECO:0000259" key="3">
    <source>
        <dbReference type="Pfam" id="PF14392"/>
    </source>
</evidence>
<comment type="caution">
    <text evidence="4">The sequence shown here is derived from an EMBL/GenBank/DDBJ whole genome shotgun (WGS) entry which is preliminary data.</text>
</comment>
<dbReference type="Proteomes" id="UP000712600">
    <property type="component" value="Unassembled WGS sequence"/>
</dbReference>
<evidence type="ECO:0000256" key="1">
    <source>
        <dbReference type="SAM" id="MobiDB-lite"/>
    </source>
</evidence>
<evidence type="ECO:0000313" key="5">
    <source>
        <dbReference type="Proteomes" id="UP000712600"/>
    </source>
</evidence>
<name>A0A8S9MXP6_BRACR</name>
<proteinExistence type="predicted"/>
<dbReference type="AlphaFoldDB" id="A0A8S9MXP6"/>
<feature type="domain" description="Zinc knuckle CX2CX4HX4C" evidence="3">
    <location>
        <begin position="149"/>
        <end position="192"/>
    </location>
</feature>
<evidence type="ECO:0000256" key="2">
    <source>
        <dbReference type="SAM" id="Phobius"/>
    </source>
</evidence>